<dbReference type="STRING" id="1095629.A0A0C9WKL2"/>
<feature type="region of interest" description="Disordered" evidence="1">
    <location>
        <begin position="78"/>
        <end position="117"/>
    </location>
</feature>
<dbReference type="OrthoDB" id="3202607at2759"/>
<dbReference type="Gene3D" id="3.60.130.30">
    <property type="match status" value="1"/>
</dbReference>
<reference evidence="3" key="2">
    <citation type="submission" date="2015-01" db="EMBL/GenBank/DDBJ databases">
        <title>Evolutionary Origins and Diversification of the Mycorrhizal Mutualists.</title>
        <authorList>
            <consortium name="DOE Joint Genome Institute"/>
            <consortium name="Mycorrhizal Genomics Consortium"/>
            <person name="Kohler A."/>
            <person name="Kuo A."/>
            <person name="Nagy L.G."/>
            <person name="Floudas D."/>
            <person name="Copeland A."/>
            <person name="Barry K.W."/>
            <person name="Cichocki N."/>
            <person name="Veneault-Fourrey C."/>
            <person name="LaButti K."/>
            <person name="Lindquist E.A."/>
            <person name="Lipzen A."/>
            <person name="Lundell T."/>
            <person name="Morin E."/>
            <person name="Murat C."/>
            <person name="Riley R."/>
            <person name="Ohm R."/>
            <person name="Sun H."/>
            <person name="Tunlid A."/>
            <person name="Henrissat B."/>
            <person name="Grigoriev I.V."/>
            <person name="Hibbett D.S."/>
            <person name="Martin F."/>
        </authorList>
    </citation>
    <scope>NUCLEOTIDE SEQUENCE [LARGE SCALE GENOMIC DNA]</scope>
    <source>
        <strain evidence="3">LaAM-08-1</strain>
    </source>
</reference>
<feature type="region of interest" description="Disordered" evidence="1">
    <location>
        <begin position="37"/>
        <end position="58"/>
    </location>
</feature>
<proteinExistence type="predicted"/>
<sequence length="479" mass="53350">MSYDRTVLACNNLCLSQLLLDSIKLEDGYTYLFSSSPLTSPERSLPSSAAPSPLSTPPASPISSPWLLALPSEANYNDVPLPPMPPAQMDLLLQTDPPNSSTRAKRRSHAKRKNKRQIERAAAKLENKGRKEVYKSRSSTLKKHVKRANAYQTQFDTTTLPIASSGYVSVPGQKSSSTFPLTKLVGPDSRFKMEKVVWDGKYSIPIVDKNSRIFGLCAGADASDWNDVHQSASTALENARGRLSLGKTDRQHRRGRFVARNVGISHGGGQTRPMVLRHHSPDEEILSGLLKHPSFIRMAGHASGIFGTWAPKLHAYYADHLQRLMDHDKTLTRNFENSVFSACAFNFGPQTVCYRHRDHANLPFGWCGITALGNYDYKLGGHLILWDLGLVIEFPPGSTIFIPSAALEHSNASIQKHERRYSFTQYTSGGTFRWVDYEFQKADVYFASLSEEERQAAAQEGRDRLAFGLSLFSSLDELK</sequence>
<dbReference type="Proteomes" id="UP000054477">
    <property type="component" value="Unassembled WGS sequence"/>
</dbReference>
<protein>
    <submittedName>
        <fullName evidence="2">Unplaced genomic scaffold K443scaffold_1097, whole genome shotgun sequence</fullName>
    </submittedName>
</protein>
<evidence type="ECO:0000313" key="2">
    <source>
        <dbReference type="EMBL" id="KIJ89535.1"/>
    </source>
</evidence>
<evidence type="ECO:0000313" key="3">
    <source>
        <dbReference type="Proteomes" id="UP000054477"/>
    </source>
</evidence>
<accession>A0A0C9WKL2</accession>
<dbReference type="HOGENOM" id="CLU_031314_2_1_1"/>
<reference evidence="2 3" key="1">
    <citation type="submission" date="2014-04" db="EMBL/GenBank/DDBJ databases">
        <authorList>
            <consortium name="DOE Joint Genome Institute"/>
            <person name="Kuo A."/>
            <person name="Kohler A."/>
            <person name="Nagy L.G."/>
            <person name="Floudas D."/>
            <person name="Copeland A."/>
            <person name="Barry K.W."/>
            <person name="Cichocki N."/>
            <person name="Veneault-Fourrey C."/>
            <person name="LaButti K."/>
            <person name="Lindquist E.A."/>
            <person name="Lipzen A."/>
            <person name="Lundell T."/>
            <person name="Morin E."/>
            <person name="Murat C."/>
            <person name="Sun H."/>
            <person name="Tunlid A."/>
            <person name="Henrissat B."/>
            <person name="Grigoriev I.V."/>
            <person name="Hibbett D.S."/>
            <person name="Martin F."/>
            <person name="Nordberg H.P."/>
            <person name="Cantor M.N."/>
            <person name="Hua S.X."/>
        </authorList>
    </citation>
    <scope>NUCLEOTIDE SEQUENCE [LARGE SCALE GENOMIC DNA]</scope>
    <source>
        <strain evidence="2 3">LaAM-08-1</strain>
    </source>
</reference>
<feature type="compositionally biased region" description="Basic residues" evidence="1">
    <location>
        <begin position="103"/>
        <end position="115"/>
    </location>
</feature>
<feature type="compositionally biased region" description="Low complexity" evidence="1">
    <location>
        <begin position="40"/>
        <end position="53"/>
    </location>
</feature>
<evidence type="ECO:0000256" key="1">
    <source>
        <dbReference type="SAM" id="MobiDB-lite"/>
    </source>
</evidence>
<dbReference type="AlphaFoldDB" id="A0A0C9WKL2"/>
<keyword evidence="3" id="KW-1185">Reference proteome</keyword>
<gene>
    <name evidence="2" type="ORF">K443DRAFT_16012</name>
</gene>
<organism evidence="2 3">
    <name type="scientific">Laccaria amethystina LaAM-08-1</name>
    <dbReference type="NCBI Taxonomy" id="1095629"/>
    <lineage>
        <taxon>Eukaryota</taxon>
        <taxon>Fungi</taxon>
        <taxon>Dikarya</taxon>
        <taxon>Basidiomycota</taxon>
        <taxon>Agaricomycotina</taxon>
        <taxon>Agaricomycetes</taxon>
        <taxon>Agaricomycetidae</taxon>
        <taxon>Agaricales</taxon>
        <taxon>Agaricineae</taxon>
        <taxon>Hydnangiaceae</taxon>
        <taxon>Laccaria</taxon>
    </lineage>
</organism>
<name>A0A0C9WKL2_9AGAR</name>
<dbReference type="EMBL" id="KN839632">
    <property type="protein sequence ID" value="KIJ89535.1"/>
    <property type="molecule type" value="Genomic_DNA"/>
</dbReference>